<sequence>MDAQAALGYKMKDFHMAGDVRRRRLNMNNMGTISVLQGEICVSSKVDSERTQRIFGFIRAKSVEVNEKK</sequence>
<dbReference type="Proteomes" id="UP000001312">
    <property type="component" value="Unassembled WGS sequence"/>
</dbReference>
<evidence type="ECO:0000313" key="2">
    <source>
        <dbReference type="Proteomes" id="UP000001312"/>
    </source>
</evidence>
<dbReference type="AlphaFoldDB" id="A7EN22"/>
<organism evidence="1 2">
    <name type="scientific">Sclerotinia sclerotiorum (strain ATCC 18683 / 1980 / Ss-1)</name>
    <name type="common">White mold</name>
    <name type="synonym">Whetzelinia sclerotiorum</name>
    <dbReference type="NCBI Taxonomy" id="665079"/>
    <lineage>
        <taxon>Eukaryota</taxon>
        <taxon>Fungi</taxon>
        <taxon>Dikarya</taxon>
        <taxon>Ascomycota</taxon>
        <taxon>Pezizomycotina</taxon>
        <taxon>Leotiomycetes</taxon>
        <taxon>Helotiales</taxon>
        <taxon>Sclerotiniaceae</taxon>
        <taxon>Sclerotinia</taxon>
    </lineage>
</organism>
<name>A7EN22_SCLS1</name>
<keyword evidence="2" id="KW-1185">Reference proteome</keyword>
<dbReference type="RefSeq" id="XP_001592480.1">
    <property type="nucleotide sequence ID" value="XM_001592430.1"/>
</dbReference>
<dbReference type="KEGG" id="ssl:SS1G_06721"/>
<proteinExistence type="predicted"/>
<evidence type="ECO:0000313" key="1">
    <source>
        <dbReference type="EMBL" id="EDO04238.1"/>
    </source>
</evidence>
<dbReference type="EMBL" id="CH476628">
    <property type="protein sequence ID" value="EDO04238.1"/>
    <property type="molecule type" value="Genomic_DNA"/>
</dbReference>
<dbReference type="GeneID" id="5488363"/>
<gene>
    <name evidence="1" type="ORF">SS1G_06721</name>
</gene>
<dbReference type="InParanoid" id="A7EN22"/>
<protein>
    <submittedName>
        <fullName evidence="1">Uncharacterized protein</fullName>
    </submittedName>
</protein>
<reference evidence="2" key="1">
    <citation type="journal article" date="2011" name="PLoS Genet.">
        <title>Genomic analysis of the necrotrophic fungal pathogens Sclerotinia sclerotiorum and Botrytis cinerea.</title>
        <authorList>
            <person name="Amselem J."/>
            <person name="Cuomo C.A."/>
            <person name="van Kan J.A."/>
            <person name="Viaud M."/>
            <person name="Benito E.P."/>
            <person name="Couloux A."/>
            <person name="Coutinho P.M."/>
            <person name="de Vries R.P."/>
            <person name="Dyer P.S."/>
            <person name="Fillinger S."/>
            <person name="Fournier E."/>
            <person name="Gout L."/>
            <person name="Hahn M."/>
            <person name="Kohn L."/>
            <person name="Lapalu N."/>
            <person name="Plummer K.M."/>
            <person name="Pradier J.M."/>
            <person name="Quevillon E."/>
            <person name="Sharon A."/>
            <person name="Simon A."/>
            <person name="ten Have A."/>
            <person name="Tudzynski B."/>
            <person name="Tudzynski P."/>
            <person name="Wincker P."/>
            <person name="Andrew M."/>
            <person name="Anthouard V."/>
            <person name="Beever R.E."/>
            <person name="Beffa R."/>
            <person name="Benoit I."/>
            <person name="Bouzid O."/>
            <person name="Brault B."/>
            <person name="Chen Z."/>
            <person name="Choquer M."/>
            <person name="Collemare J."/>
            <person name="Cotton P."/>
            <person name="Danchin E.G."/>
            <person name="Da Silva C."/>
            <person name="Gautier A."/>
            <person name="Giraud C."/>
            <person name="Giraud T."/>
            <person name="Gonzalez C."/>
            <person name="Grossetete S."/>
            <person name="Guldener U."/>
            <person name="Henrissat B."/>
            <person name="Howlett B.J."/>
            <person name="Kodira C."/>
            <person name="Kretschmer M."/>
            <person name="Lappartient A."/>
            <person name="Leroch M."/>
            <person name="Levis C."/>
            <person name="Mauceli E."/>
            <person name="Neuveglise C."/>
            <person name="Oeser B."/>
            <person name="Pearson M."/>
            <person name="Poulain J."/>
            <person name="Poussereau N."/>
            <person name="Quesneville H."/>
            <person name="Rascle C."/>
            <person name="Schumacher J."/>
            <person name="Segurens B."/>
            <person name="Sexton A."/>
            <person name="Silva E."/>
            <person name="Sirven C."/>
            <person name="Soanes D.M."/>
            <person name="Talbot N.J."/>
            <person name="Templeton M."/>
            <person name="Yandava C."/>
            <person name="Yarden O."/>
            <person name="Zeng Q."/>
            <person name="Rollins J.A."/>
            <person name="Lebrun M.H."/>
            <person name="Dickman M."/>
        </authorList>
    </citation>
    <scope>NUCLEOTIDE SEQUENCE [LARGE SCALE GENOMIC DNA]</scope>
    <source>
        <strain evidence="2">ATCC 18683 / 1980 / Ss-1</strain>
    </source>
</reference>
<accession>A7EN22</accession>